<sequence length="287" mass="31528">MSAQTFTAGRDLPSFAHPQGLRRLLVAILTAGPDGWSKHAEVPALLRFCELKYALLARRHGQDPGDAVTAAFDVLRLPSTLDADDPWGVVTRAVQRTLQAADRADRLLCSIDHARRLMSSGDHDAARFSELSDYAVPAVVDRLAGEKRDELAAESPRSRMVETSARETISDRDVRIGMITVRTLLSWSGWPPEDARVALEYVCHRLRETGNAGAAYDSLRRDLTPLHLLDVDHRSWARLCRILLGDVGDDGLLRRAMLGARPIDLLADARLLSALALTAPVPAVRHA</sequence>
<accession>A0ABW5VZF7</accession>
<dbReference type="Proteomes" id="UP001597479">
    <property type="component" value="Unassembled WGS sequence"/>
</dbReference>
<name>A0ABW5VZF7_9MICO</name>
<gene>
    <name evidence="1" type="ORF">ACFS27_22690</name>
</gene>
<keyword evidence="2" id="KW-1185">Reference proteome</keyword>
<reference evidence="2" key="1">
    <citation type="journal article" date="2019" name="Int. J. Syst. Evol. Microbiol.">
        <title>The Global Catalogue of Microorganisms (GCM) 10K type strain sequencing project: providing services to taxonomists for standard genome sequencing and annotation.</title>
        <authorList>
            <consortium name="The Broad Institute Genomics Platform"/>
            <consortium name="The Broad Institute Genome Sequencing Center for Infectious Disease"/>
            <person name="Wu L."/>
            <person name="Ma J."/>
        </authorList>
    </citation>
    <scope>NUCLEOTIDE SEQUENCE [LARGE SCALE GENOMIC DNA]</scope>
    <source>
        <strain evidence="2">CCM 7044</strain>
    </source>
</reference>
<protein>
    <submittedName>
        <fullName evidence="1">Uncharacterized protein</fullName>
    </submittedName>
</protein>
<dbReference type="RefSeq" id="WP_377187874.1">
    <property type="nucleotide sequence ID" value="NZ_JBHUOG010000002.1"/>
</dbReference>
<organism evidence="1 2">
    <name type="scientific">Promicromonospora vindobonensis</name>
    <dbReference type="NCBI Taxonomy" id="195748"/>
    <lineage>
        <taxon>Bacteria</taxon>
        <taxon>Bacillati</taxon>
        <taxon>Actinomycetota</taxon>
        <taxon>Actinomycetes</taxon>
        <taxon>Micrococcales</taxon>
        <taxon>Promicromonosporaceae</taxon>
        <taxon>Promicromonospora</taxon>
    </lineage>
</organism>
<comment type="caution">
    <text evidence="1">The sequence shown here is derived from an EMBL/GenBank/DDBJ whole genome shotgun (WGS) entry which is preliminary data.</text>
</comment>
<dbReference type="EMBL" id="JBHUOG010000002">
    <property type="protein sequence ID" value="MFD2796386.1"/>
    <property type="molecule type" value="Genomic_DNA"/>
</dbReference>
<proteinExistence type="predicted"/>
<evidence type="ECO:0000313" key="1">
    <source>
        <dbReference type="EMBL" id="MFD2796386.1"/>
    </source>
</evidence>
<evidence type="ECO:0000313" key="2">
    <source>
        <dbReference type="Proteomes" id="UP001597479"/>
    </source>
</evidence>